<proteinExistence type="predicted"/>
<dbReference type="AlphaFoldDB" id="A0A656GJJ5"/>
<comment type="caution">
    <text evidence="1">The sequence shown here is derived from an EMBL/GenBank/DDBJ whole genome shotgun (WGS) entry which is preliminary data.</text>
</comment>
<evidence type="ECO:0000313" key="1">
    <source>
        <dbReference type="EMBL" id="EGH25794.1"/>
    </source>
</evidence>
<accession>A0A656GJJ5</accession>
<reference evidence="1 2" key="1">
    <citation type="journal article" date="2011" name="PLoS Pathog.">
        <title>Dynamic evolution of pathogenicity revealed by sequencing and comparative genomics of 19 Pseudomonas syringae isolates.</title>
        <authorList>
            <person name="Baltrus D.A."/>
            <person name="Nishimura M.T."/>
            <person name="Romanchuk A."/>
            <person name="Chang J.H."/>
            <person name="Mukhtar M.S."/>
            <person name="Cherkis K."/>
            <person name="Roach J."/>
            <person name="Grant S.R."/>
            <person name="Jones C.D."/>
            <person name="Dangl J.L."/>
        </authorList>
    </citation>
    <scope>NUCLEOTIDE SEQUENCE [LARGE SCALE GENOMIC DNA]</scope>
    <source>
        <strain evidence="1 2">301020</strain>
    </source>
</reference>
<evidence type="ECO:0000313" key="2">
    <source>
        <dbReference type="Proteomes" id="UP000003465"/>
    </source>
</evidence>
<dbReference type="EMBL" id="AEAG01001613">
    <property type="protein sequence ID" value="EGH25794.1"/>
    <property type="molecule type" value="Genomic_DNA"/>
</dbReference>
<organism evidence="1 2">
    <name type="scientific">Pseudomonas amygdali pv. mori str. 301020</name>
    <dbReference type="NCBI Taxonomy" id="629261"/>
    <lineage>
        <taxon>Bacteria</taxon>
        <taxon>Pseudomonadati</taxon>
        <taxon>Pseudomonadota</taxon>
        <taxon>Gammaproteobacteria</taxon>
        <taxon>Pseudomonadales</taxon>
        <taxon>Pseudomonadaceae</taxon>
        <taxon>Pseudomonas</taxon>
        <taxon>Pseudomonas amygdali</taxon>
    </lineage>
</organism>
<protein>
    <submittedName>
        <fullName evidence="1">Uncharacterized protein</fullName>
    </submittedName>
</protein>
<gene>
    <name evidence="1" type="ORF">PSYMO_32042</name>
</gene>
<dbReference type="Proteomes" id="UP000003465">
    <property type="component" value="Unassembled WGS sequence"/>
</dbReference>
<sequence length="36" mass="4100">MHQIAAGDRVVFLEVIKEAGQRYQFAFLTPAHRLDA</sequence>
<name>A0A656GJJ5_PSEA0</name>